<evidence type="ECO:0008006" key="10">
    <source>
        <dbReference type="Google" id="ProtNLM"/>
    </source>
</evidence>
<feature type="compositionally biased region" description="Low complexity" evidence="5">
    <location>
        <begin position="1218"/>
        <end position="1233"/>
    </location>
</feature>
<feature type="region of interest" description="Disordered" evidence="5">
    <location>
        <begin position="1090"/>
        <end position="1166"/>
    </location>
</feature>
<dbReference type="PANTHER" id="PTHR15228:SF25">
    <property type="entry name" value="F-BAR DOMAIN-CONTAINING PROTEIN"/>
    <property type="match status" value="1"/>
</dbReference>
<keyword evidence="2" id="KW-0863">Zinc-finger</keyword>
<feature type="region of interest" description="Disordered" evidence="5">
    <location>
        <begin position="1428"/>
        <end position="1462"/>
    </location>
</feature>
<protein>
    <recommendedName>
        <fullName evidence="10">Minor histocompatibility protein HA-1</fullName>
    </recommendedName>
</protein>
<keyword evidence="3 4" id="KW-0175">Coiled coil</keyword>
<dbReference type="InterPro" id="IPR057028">
    <property type="entry name" value="RHG29_45_N"/>
</dbReference>
<dbReference type="SUPFAM" id="SSF48350">
    <property type="entry name" value="GTPase activation domain, GAP"/>
    <property type="match status" value="1"/>
</dbReference>
<dbReference type="GO" id="GO:0005096">
    <property type="term" value="F:GTPase activator activity"/>
    <property type="evidence" value="ECO:0007669"/>
    <property type="project" value="UniProtKB-KW"/>
</dbReference>
<feature type="compositionally biased region" description="Basic and acidic residues" evidence="5">
    <location>
        <begin position="396"/>
        <end position="409"/>
    </location>
</feature>
<evidence type="ECO:0000256" key="3">
    <source>
        <dbReference type="ARBA" id="ARBA00023054"/>
    </source>
</evidence>
<dbReference type="GO" id="GO:0051056">
    <property type="term" value="P:regulation of small GTPase mediated signal transduction"/>
    <property type="evidence" value="ECO:0007669"/>
    <property type="project" value="UniProtKB-ARBA"/>
</dbReference>
<evidence type="ECO:0000256" key="2">
    <source>
        <dbReference type="ARBA" id="ARBA00022771"/>
    </source>
</evidence>
<feature type="compositionally biased region" description="Basic and acidic residues" evidence="5">
    <location>
        <begin position="909"/>
        <end position="931"/>
    </location>
</feature>
<dbReference type="GO" id="GO:0007165">
    <property type="term" value="P:signal transduction"/>
    <property type="evidence" value="ECO:0007669"/>
    <property type="project" value="InterPro"/>
</dbReference>
<dbReference type="PROSITE" id="PS51741">
    <property type="entry name" value="F_BAR"/>
    <property type="match status" value="1"/>
</dbReference>
<dbReference type="EnsemblMetazoa" id="G2014.2">
    <property type="protein sequence ID" value="G2014.2:cds"/>
    <property type="gene ID" value="G2014"/>
</dbReference>
<feature type="compositionally biased region" description="Basic and acidic residues" evidence="5">
    <location>
        <begin position="1096"/>
        <end position="1105"/>
    </location>
</feature>
<dbReference type="InterPro" id="IPR054713">
    <property type="entry name" value="GMIP/FCHO2-like_FCH"/>
</dbReference>
<feature type="compositionally biased region" description="Polar residues" evidence="5">
    <location>
        <begin position="960"/>
        <end position="971"/>
    </location>
</feature>
<keyword evidence="2" id="KW-0862">Zinc</keyword>
<dbReference type="InterPro" id="IPR008936">
    <property type="entry name" value="Rho_GTPase_activation_prot"/>
</dbReference>
<feature type="compositionally biased region" description="Polar residues" evidence="5">
    <location>
        <begin position="1655"/>
        <end position="1675"/>
    </location>
</feature>
<feature type="domain" description="Rho-GAP" evidence="6">
    <location>
        <begin position="659"/>
        <end position="853"/>
    </location>
</feature>
<dbReference type="Pfam" id="PF22699">
    <property type="entry name" value="GMIP-like_FCH"/>
    <property type="match status" value="1"/>
</dbReference>
<feature type="compositionally biased region" description="Basic and acidic residues" evidence="5">
    <location>
        <begin position="1475"/>
        <end position="1486"/>
    </location>
</feature>
<feature type="domain" description="F-BAR" evidence="7">
    <location>
        <begin position="246"/>
        <end position="514"/>
    </location>
</feature>
<reference evidence="8" key="1">
    <citation type="submission" date="2022-08" db="UniProtKB">
        <authorList>
            <consortium name="EnsemblMetazoa"/>
        </authorList>
    </citation>
    <scope>IDENTIFICATION</scope>
    <source>
        <strain evidence="8">05x7-T-G4-1.051#20</strain>
    </source>
</reference>
<feature type="compositionally biased region" description="Low complexity" evidence="5">
    <location>
        <begin position="1110"/>
        <end position="1127"/>
    </location>
</feature>
<dbReference type="Pfam" id="PF24235">
    <property type="entry name" value="RHG29_45_N"/>
    <property type="match status" value="1"/>
</dbReference>
<proteinExistence type="predicted"/>
<evidence type="ECO:0000256" key="5">
    <source>
        <dbReference type="SAM" id="MobiDB-lite"/>
    </source>
</evidence>
<evidence type="ECO:0000256" key="1">
    <source>
        <dbReference type="ARBA" id="ARBA00022468"/>
    </source>
</evidence>
<dbReference type="Pfam" id="PF00620">
    <property type="entry name" value="RhoGAP"/>
    <property type="match status" value="1"/>
</dbReference>
<keyword evidence="1" id="KW-0343">GTPase activation</keyword>
<feature type="compositionally biased region" description="Basic and acidic residues" evidence="5">
    <location>
        <begin position="1312"/>
        <end position="1321"/>
    </location>
</feature>
<feature type="region of interest" description="Disordered" evidence="5">
    <location>
        <begin position="1"/>
        <end position="51"/>
    </location>
</feature>
<feature type="compositionally biased region" description="Basic and acidic residues" evidence="5">
    <location>
        <begin position="1628"/>
        <end position="1640"/>
    </location>
</feature>
<dbReference type="Gene3D" id="1.10.555.10">
    <property type="entry name" value="Rho GTPase activation protein"/>
    <property type="match status" value="1"/>
</dbReference>
<feature type="region of interest" description="Disordered" evidence="5">
    <location>
        <begin position="1570"/>
        <end position="1833"/>
    </location>
</feature>
<feature type="region of interest" description="Disordered" evidence="5">
    <location>
        <begin position="546"/>
        <end position="574"/>
    </location>
</feature>
<dbReference type="GO" id="GO:0008270">
    <property type="term" value="F:zinc ion binding"/>
    <property type="evidence" value="ECO:0007669"/>
    <property type="project" value="UniProtKB-KW"/>
</dbReference>
<dbReference type="Proteomes" id="UP000005408">
    <property type="component" value="Unassembled WGS sequence"/>
</dbReference>
<keyword evidence="9" id="KW-1185">Reference proteome</keyword>
<dbReference type="PROSITE" id="PS50238">
    <property type="entry name" value="RHOGAP"/>
    <property type="match status" value="1"/>
</dbReference>
<feature type="compositionally biased region" description="Polar residues" evidence="5">
    <location>
        <begin position="1570"/>
        <end position="1582"/>
    </location>
</feature>
<evidence type="ECO:0000313" key="9">
    <source>
        <dbReference type="Proteomes" id="UP000005408"/>
    </source>
</evidence>
<dbReference type="SMART" id="SM00324">
    <property type="entry name" value="RhoGAP"/>
    <property type="match status" value="1"/>
</dbReference>
<feature type="region of interest" description="Disordered" evidence="5">
    <location>
        <begin position="396"/>
        <end position="421"/>
    </location>
</feature>
<feature type="compositionally biased region" description="Basic and acidic residues" evidence="5">
    <location>
        <begin position="1779"/>
        <end position="1797"/>
    </location>
</feature>
<feature type="compositionally biased region" description="Polar residues" evidence="5">
    <location>
        <begin position="37"/>
        <end position="51"/>
    </location>
</feature>
<feature type="compositionally biased region" description="Acidic residues" evidence="5">
    <location>
        <begin position="938"/>
        <end position="952"/>
    </location>
</feature>
<dbReference type="InterPro" id="IPR051025">
    <property type="entry name" value="RhoGAP"/>
</dbReference>
<dbReference type="InterPro" id="IPR031160">
    <property type="entry name" value="F_BAR_dom"/>
</dbReference>
<feature type="compositionally biased region" description="Polar residues" evidence="5">
    <location>
        <begin position="550"/>
        <end position="566"/>
    </location>
</feature>
<feature type="compositionally biased region" description="Basic and acidic residues" evidence="5">
    <location>
        <begin position="1182"/>
        <end position="1196"/>
    </location>
</feature>
<feature type="compositionally biased region" description="Polar residues" evidence="5">
    <location>
        <begin position="1707"/>
        <end position="1716"/>
    </location>
</feature>
<organism evidence="8 9">
    <name type="scientific">Magallana gigas</name>
    <name type="common">Pacific oyster</name>
    <name type="synonym">Crassostrea gigas</name>
    <dbReference type="NCBI Taxonomy" id="29159"/>
    <lineage>
        <taxon>Eukaryota</taxon>
        <taxon>Metazoa</taxon>
        <taxon>Spiralia</taxon>
        <taxon>Lophotrochozoa</taxon>
        <taxon>Mollusca</taxon>
        <taxon>Bivalvia</taxon>
        <taxon>Autobranchia</taxon>
        <taxon>Pteriomorphia</taxon>
        <taxon>Ostreida</taxon>
        <taxon>Ostreoidea</taxon>
        <taxon>Ostreidae</taxon>
        <taxon>Magallana</taxon>
    </lineage>
</organism>
<feature type="compositionally biased region" description="Low complexity" evidence="5">
    <location>
        <begin position="1269"/>
        <end position="1285"/>
    </location>
</feature>
<feature type="compositionally biased region" description="Basic and acidic residues" evidence="5">
    <location>
        <begin position="1807"/>
        <end position="1833"/>
    </location>
</feature>
<feature type="compositionally biased region" description="Polar residues" evidence="5">
    <location>
        <begin position="1333"/>
        <end position="1348"/>
    </location>
</feature>
<feature type="region of interest" description="Disordered" evidence="5">
    <location>
        <begin position="1178"/>
        <end position="1360"/>
    </location>
</feature>
<dbReference type="PANTHER" id="PTHR15228">
    <property type="entry name" value="SPERMATHECAL PHYSIOLOGY VARIANT"/>
    <property type="match status" value="1"/>
</dbReference>
<evidence type="ECO:0000259" key="6">
    <source>
        <dbReference type="PROSITE" id="PS50238"/>
    </source>
</evidence>
<feature type="region of interest" description="Disordered" evidence="5">
    <location>
        <begin position="1475"/>
        <end position="1514"/>
    </location>
</feature>
<dbReference type="Gene3D" id="1.20.1270.60">
    <property type="entry name" value="Arfaptin homology (AH) domain/BAR domain"/>
    <property type="match status" value="1"/>
</dbReference>
<dbReference type="InterPro" id="IPR000198">
    <property type="entry name" value="RhoGAP_dom"/>
</dbReference>
<evidence type="ECO:0000256" key="4">
    <source>
        <dbReference type="PROSITE-ProRule" id="PRU01077"/>
    </source>
</evidence>
<evidence type="ECO:0000313" key="8">
    <source>
        <dbReference type="EnsemblMetazoa" id="G2014.2:cds"/>
    </source>
</evidence>
<feature type="region of interest" description="Disordered" evidence="5">
    <location>
        <begin position="863"/>
        <end position="971"/>
    </location>
</feature>
<sequence>MSAVERQELASAKKIPSLELVEQKGPQKGVVPVGATDSPSHHSPSQQKMTKSMSLTNLNNNQKASAGPVDQDDILALTQQVKLFSDGLSHLKTVFTDFSGSGEDLRIMSHSRLGEVLAILKNILHKYPALQSSELFSASAGLISKIKTHDYGLSPASLADHNFCEAIDQLALAFSSSVSEYLMGDLGSITLTKEGKVDKTKSYGDLLKLEKNAGLCAADPATQDKIGQLSQSKDLLNRVPRAMNPEEIDSILLRLQAGVDLAMQRAKAWSKYMKEITTYIEKKTQLEADYTKNVLRLANNMLPVLSEEDFLPLQSVFCTAISQDIEYASTCQATQTLIQSTKFVEPLTTRRSEHDKMRRSVKDTWVKEVKKMQEAVNSLRKSQSMYMMRKQEYEKAREQSSKVESDMLDKSNSSSVLSKMDKRKKLEEDAMHKAAEAETTYKACVAEANSKQQELAKTKGELLSKIREQILLCDQVIKSVTVEYFDLLHTLTAPISVQYQSLCEASQKYQPGSQFGAFVRSVSMSPTNIPMKEDAFVFEPFISSRESQRKTSGQSTGSSNDLQLQDESPLMGRNDRYRVKAWGTTLVSESDSGSSRSVESSPSSSPHQSGRKPFVKAGSLDDLEEAEGEAVLLGLPSTEVDLQALLKRQNKRRNTTFGVDFQEQVEKSRSAIPSIVTKCLTEIEKRGIMIKGIYRMSGVKSKVESLCSKFEKDPDSVNLDDEHPNVISNVLKLYLRQLPEPLLSFKLYSSFIQVAKDNMGNVLNEEDTVNKLGDLASQLPYSNFKTCAMLIHHLSRIASYSSSNQMTASNLGIVFGPTLLRPLEGTGSLASLVDTPHQTRTVELLIINVKEIFGPETEYELIPGETPVEQLSVNGQNRHEKEADLEGTKEKSTKTRSSTEEGDLLNFSDDGKSKQTSDRDYVLPGSTDKKSSSPPAVSEDDNADVDFDDDFTDLNLPDESFSSQHANSVSSTTCKDRVDVMHGIERLARQYRLQSLPIKEEIQKVTRPIIMKPCPPQDLALSPESAKKMLVPSITIVESSPITESQPQMCYPLKSSDKSKFRTSALQNLKSIGPSLQSFVIATAKGLKANFPSSTKTDKSDSVKEKKSKTSPPLQRQSSSDSLSLSSIRNVLQKSPKLPRQASLSEIKEKPHVSKGFKSLSDESNDVSFESAKNISVGNKNENQRGSRIVKERGDSEVLTQEEEQEQIPSDQQDENEIPTSESTSTENTKKMSASYPTVSNTEFPIQKMTPPITRQTKVSFALPEDSDSSSVSSGVSSLTSPWSSPQVQRPALSRQKPIETEITVSEEITEDQEKTIKESHLVSQDDIVGQMEENSPSRDNVSLSTASSKEEAPLSFTDSQPVSVLEPKFIVELKDQSKSCSSADGDQAVQAEEIISEDYHSGVVKSLIESSSQIATSIATTKEIEFQKSSISFDQEEDKSKNQLKPPENKPKSLSSSSSEGDIVNNLLLRDKDGISATDKDESVKKASSTDCLSPDSGVEETSPKSPQEPFKSSIGSSALLLSSLSPVLPRGHNYYSHSLSSLNANSILAGNVPVRPGRSNVVRNTGVSYTPLNSFSQSVPNLRDSQKRQTSAPPCFRQSLPETSFMEEEAESTGARIMSASFEGIPRTDTDSETELNKKSLQIGIKSKEGPSKISTNPAVSRTKTGPKLQSSKPARDSQRPPKGPSGIVMGKAAIQPNRGGPRSAASTRKTGPSQDPKKPAEATGTTDETCKKKKTSPSRKSPGALATAESHNYSCATCGRRRSAASKLLEEAQQMSDKEKCGTDREKPSSERRLSAGSGRGRRNSPDDRKSSETKNKTPKLNKDRTPRFV</sequence>
<keyword evidence="2" id="KW-0479">Metal-binding</keyword>
<feature type="compositionally biased region" description="Basic and acidic residues" evidence="5">
    <location>
        <begin position="877"/>
        <end position="899"/>
    </location>
</feature>
<feature type="compositionally biased region" description="Low complexity" evidence="5">
    <location>
        <begin position="588"/>
        <end position="608"/>
    </location>
</feature>
<dbReference type="InterPro" id="IPR027267">
    <property type="entry name" value="AH/BAR_dom_sf"/>
</dbReference>
<feature type="region of interest" description="Disordered" evidence="5">
    <location>
        <begin position="588"/>
        <end position="615"/>
    </location>
</feature>
<accession>A0A8W8JR49</accession>
<evidence type="ECO:0000259" key="7">
    <source>
        <dbReference type="PROSITE" id="PS51741"/>
    </source>
</evidence>
<name>A0A8W8JR49_MAGGI</name>
<dbReference type="SUPFAM" id="SSF103657">
    <property type="entry name" value="BAR/IMD domain-like"/>
    <property type="match status" value="1"/>
</dbReference>
<feature type="compositionally biased region" description="Polar residues" evidence="5">
    <location>
        <begin position="1235"/>
        <end position="1244"/>
    </location>
</feature>
<feature type="compositionally biased region" description="Acidic residues" evidence="5">
    <location>
        <begin position="1200"/>
        <end position="1217"/>
    </location>
</feature>